<dbReference type="PROSITE" id="PS52016">
    <property type="entry name" value="TONB_DEPENDENT_REC_3"/>
    <property type="match status" value="1"/>
</dbReference>
<dbReference type="SUPFAM" id="SSF56935">
    <property type="entry name" value="Porins"/>
    <property type="match status" value="1"/>
</dbReference>
<keyword evidence="3 8" id="KW-1134">Transmembrane beta strand</keyword>
<dbReference type="InterPro" id="IPR012910">
    <property type="entry name" value="Plug_dom"/>
</dbReference>
<protein>
    <submittedName>
        <fullName evidence="12">TonB-dependent receptor</fullName>
    </submittedName>
</protein>
<dbReference type="Gene3D" id="2.60.40.1120">
    <property type="entry name" value="Carboxypeptidase-like, regulatory domain"/>
    <property type="match status" value="1"/>
</dbReference>
<dbReference type="GO" id="GO:0009279">
    <property type="term" value="C:cell outer membrane"/>
    <property type="evidence" value="ECO:0007669"/>
    <property type="project" value="UniProtKB-SubCell"/>
</dbReference>
<evidence type="ECO:0000313" key="13">
    <source>
        <dbReference type="EMBL" id="RHD86152.1"/>
    </source>
</evidence>
<sequence>MNNEYNIMKQKIRFKLTDRYLVLLICFLGYISTVSAQSHKISGVVVDEGKSPIIGATIQVKGANNGTITDIDGNFSLEVKNPKAQLQISYIGFTTITVPVQLKGKMTITMQEASRNLDEVVVIGYGTVRKSDLSGSVSAVSMKNEAEIMPITSADQFLQGRIAGVSIAANSGAPGAGMNIQIRGVSTLSGNTDPLYVVDGFPIEAATASVNGGTSELSQQPAMNPLASINPNDIESIQVLKDASATAIYGSRATNGVILITTKQGKEGKVNVNYNARVDISNISKRYNLLNAHDYALFENELDRTSNGYDMQGNVIPSTKVPRHTDDALERYKIYSTDWQDLMYQTAVSQDHQLAVNGGNKMTQYNITAGYTDQEGIIMNTGLERYSFRLNLKSELAKRLVLQLNTSYSQTEQKQTSHSQSSSMNQMVRRILTTKPTLMPGDQIYEDENVEYVPADNPYIMATELKDILQQRFFILNASLTYNFGKGLSWKGAGSFNRTDGSRSTYYPIGTNAGNSAHGMAFRGEDNRQNIVLETTVNYDRKFKKHHHINAVLGYTHEDRQRKTLAIQVGDFAGNDLLYYAIGEGTNTMDKSSSVIQTKLSSFLGRMNYTLYDRYIFTATGRYDGSSLLASGNRWSFFPSFAVAWRINQEKFMKDIPAISNIKLRLSYGVTGNQSIAYAAPLAIMNHVRSYSGGAVTHGMVNGKLANPNLGWESTATYNAGLDLGFIDNRFRVTMNVYQRTTKDMLMNFGLPLSSGYGSIPYNMGKMTNKGFELEASADILTGRVKWTLGGNIYLNRNKVDDISGNELLGTSYLAGGGVFSQSIHITKAGYPVGSFYGYVVDGVYQNEAEAKLAPFDTPQATPGSLRFKDISGPDGLPDGKITSDDMTIIGTAEPKFNYGINSELSWKGLTLSMIFTGRVGGDIANLNRYFLDSFTDTNDNIRAEAWEGRWQGEGTSNFYPAVNGSQGSSYFNKRFSTFLLEDGSFFRLKNLTLAYQFSLKKLRWLRSVRVFGTVTNVFTITNYSGYDPEVNITSGAMSPNVDYAAYPSSRTYSMGINLAF</sequence>
<evidence type="ECO:0000256" key="3">
    <source>
        <dbReference type="ARBA" id="ARBA00022452"/>
    </source>
</evidence>
<evidence type="ECO:0000259" key="11">
    <source>
        <dbReference type="Pfam" id="PF07715"/>
    </source>
</evidence>
<comment type="caution">
    <text evidence="12">The sequence shown here is derived from an EMBL/GenBank/DDBJ whole genome shotgun (WGS) entry which is preliminary data.</text>
</comment>
<dbReference type="Proteomes" id="UP000440614">
    <property type="component" value="Unassembled WGS sequence"/>
</dbReference>
<evidence type="ECO:0000256" key="9">
    <source>
        <dbReference type="RuleBase" id="RU003357"/>
    </source>
</evidence>
<dbReference type="FunFam" id="2.60.40.1120:FF:000003">
    <property type="entry name" value="Outer membrane protein Omp121"/>
    <property type="match status" value="1"/>
</dbReference>
<dbReference type="EMBL" id="WCSY01000037">
    <property type="protein sequence ID" value="KAB4305423.1"/>
    <property type="molecule type" value="Genomic_DNA"/>
</dbReference>
<evidence type="ECO:0000256" key="1">
    <source>
        <dbReference type="ARBA" id="ARBA00004571"/>
    </source>
</evidence>
<dbReference type="AlphaFoldDB" id="A0A0P0FIP3"/>
<feature type="domain" description="TonB-dependent receptor plug" evidence="11">
    <location>
        <begin position="130"/>
        <end position="257"/>
    </location>
</feature>
<keyword evidence="5 9" id="KW-0798">TonB box</keyword>
<keyword evidence="12" id="KW-0675">Receptor</keyword>
<dbReference type="Gene3D" id="2.40.170.20">
    <property type="entry name" value="TonB-dependent receptor, beta-barrel domain"/>
    <property type="match status" value="1"/>
</dbReference>
<gene>
    <name evidence="13" type="ORF">DW780_16790</name>
    <name evidence="12" type="ORF">GAO51_26090</name>
</gene>
<dbReference type="FunFam" id="2.170.130.10:FF:000008">
    <property type="entry name" value="SusC/RagA family TonB-linked outer membrane protein"/>
    <property type="match status" value="1"/>
</dbReference>
<keyword evidence="6 8" id="KW-0472">Membrane</keyword>
<dbReference type="Gene3D" id="2.170.130.10">
    <property type="entry name" value="TonB-dependent receptor, plug domain"/>
    <property type="match status" value="1"/>
</dbReference>
<reference evidence="13 14" key="1">
    <citation type="submission" date="2018-08" db="EMBL/GenBank/DDBJ databases">
        <title>A genome reference for cultivated species of the human gut microbiota.</title>
        <authorList>
            <person name="Zou Y."/>
            <person name="Xue W."/>
            <person name="Luo G."/>
        </authorList>
    </citation>
    <scope>NUCLEOTIDE SEQUENCE [LARGE SCALE GENOMIC DNA]</scope>
    <source>
        <strain evidence="13 14">AM30-26</strain>
    </source>
</reference>
<evidence type="ECO:0000256" key="7">
    <source>
        <dbReference type="ARBA" id="ARBA00023237"/>
    </source>
</evidence>
<evidence type="ECO:0000256" key="6">
    <source>
        <dbReference type="ARBA" id="ARBA00023136"/>
    </source>
</evidence>
<dbReference type="InterPro" id="IPR000531">
    <property type="entry name" value="Beta-barrel_TonB"/>
</dbReference>
<keyword evidence="7 8" id="KW-0998">Cell outer membrane</keyword>
<evidence type="ECO:0000256" key="8">
    <source>
        <dbReference type="PROSITE-ProRule" id="PRU01360"/>
    </source>
</evidence>
<accession>A0A0P0FIP3</accession>
<dbReference type="Pfam" id="PF07715">
    <property type="entry name" value="Plug"/>
    <property type="match status" value="1"/>
</dbReference>
<dbReference type="Proteomes" id="UP000284785">
    <property type="component" value="Unassembled WGS sequence"/>
</dbReference>
<keyword evidence="4 8" id="KW-0812">Transmembrane</keyword>
<dbReference type="Pfam" id="PF13715">
    <property type="entry name" value="CarbopepD_reg_2"/>
    <property type="match status" value="1"/>
</dbReference>
<dbReference type="InterPro" id="IPR023996">
    <property type="entry name" value="TonB-dep_OMP_SusC/RagA"/>
</dbReference>
<comment type="similarity">
    <text evidence="8 9">Belongs to the TonB-dependent receptor family.</text>
</comment>
<keyword evidence="2 8" id="KW-0813">Transport</keyword>
<dbReference type="KEGG" id="btho:Btheta7330_00016"/>
<evidence type="ECO:0000256" key="5">
    <source>
        <dbReference type="ARBA" id="ARBA00023077"/>
    </source>
</evidence>
<name>A0A0P0FIP3_BACT4</name>
<dbReference type="InterPro" id="IPR023997">
    <property type="entry name" value="TonB-dep_OMP_SusC/RagA_CS"/>
</dbReference>
<proteinExistence type="inferred from homology"/>
<dbReference type="EMBL" id="QSJP01000015">
    <property type="protein sequence ID" value="RHD86152.1"/>
    <property type="molecule type" value="Genomic_DNA"/>
</dbReference>
<evidence type="ECO:0000313" key="14">
    <source>
        <dbReference type="Proteomes" id="UP000284785"/>
    </source>
</evidence>
<dbReference type="InterPro" id="IPR039426">
    <property type="entry name" value="TonB-dep_rcpt-like"/>
</dbReference>
<evidence type="ECO:0000256" key="4">
    <source>
        <dbReference type="ARBA" id="ARBA00022692"/>
    </source>
</evidence>
<evidence type="ECO:0000313" key="15">
    <source>
        <dbReference type="Proteomes" id="UP000440614"/>
    </source>
</evidence>
<dbReference type="InterPro" id="IPR036942">
    <property type="entry name" value="Beta-barrel_TonB_sf"/>
</dbReference>
<dbReference type="SUPFAM" id="SSF49464">
    <property type="entry name" value="Carboxypeptidase regulatory domain-like"/>
    <property type="match status" value="1"/>
</dbReference>
<reference evidence="12 15" key="2">
    <citation type="journal article" date="2019" name="Nat. Med.">
        <title>A library of human gut bacterial isolates paired with longitudinal multiomics data enables mechanistic microbiome research.</title>
        <authorList>
            <person name="Poyet M."/>
            <person name="Groussin M."/>
            <person name="Gibbons S.M."/>
            <person name="Avila-Pacheco J."/>
            <person name="Jiang X."/>
            <person name="Kearney S.M."/>
            <person name="Perrotta A.R."/>
            <person name="Berdy B."/>
            <person name="Zhao S."/>
            <person name="Lieberman T.D."/>
            <person name="Swanson P.K."/>
            <person name="Smith M."/>
            <person name="Roesemann S."/>
            <person name="Alexander J.E."/>
            <person name="Rich S.A."/>
            <person name="Livny J."/>
            <person name="Vlamakis H."/>
            <person name="Clish C."/>
            <person name="Bullock K."/>
            <person name="Deik A."/>
            <person name="Scott J."/>
            <person name="Pierce K.A."/>
            <person name="Xavier R.J."/>
            <person name="Alm E.J."/>
        </authorList>
    </citation>
    <scope>NUCLEOTIDE SEQUENCE [LARGE SCALE GENOMIC DNA]</scope>
    <source>
        <strain evidence="12 15">BIOML-A188</strain>
    </source>
</reference>
<evidence type="ECO:0000259" key="10">
    <source>
        <dbReference type="Pfam" id="PF00593"/>
    </source>
</evidence>
<evidence type="ECO:0000256" key="2">
    <source>
        <dbReference type="ARBA" id="ARBA00022448"/>
    </source>
</evidence>
<dbReference type="Pfam" id="PF00593">
    <property type="entry name" value="TonB_dep_Rec_b-barrel"/>
    <property type="match status" value="1"/>
</dbReference>
<dbReference type="InterPro" id="IPR037066">
    <property type="entry name" value="Plug_dom_sf"/>
</dbReference>
<comment type="subcellular location">
    <subcellularLocation>
        <location evidence="1 8">Cell outer membrane</location>
        <topology evidence="1 8">Multi-pass membrane protein</topology>
    </subcellularLocation>
</comment>
<dbReference type="NCBIfam" id="TIGR04057">
    <property type="entry name" value="SusC_RagA_signa"/>
    <property type="match status" value="1"/>
</dbReference>
<dbReference type="NCBIfam" id="TIGR04056">
    <property type="entry name" value="OMP_RagA_SusC"/>
    <property type="match status" value="1"/>
</dbReference>
<dbReference type="InterPro" id="IPR008969">
    <property type="entry name" value="CarboxyPept-like_regulatory"/>
</dbReference>
<feature type="domain" description="TonB-dependent receptor-like beta-barrel" evidence="10">
    <location>
        <begin position="473"/>
        <end position="847"/>
    </location>
</feature>
<evidence type="ECO:0000313" key="12">
    <source>
        <dbReference type="EMBL" id="KAB4305423.1"/>
    </source>
</evidence>
<organism evidence="12 15">
    <name type="scientific">Bacteroides thetaiotaomicron</name>
    <dbReference type="NCBI Taxonomy" id="818"/>
    <lineage>
        <taxon>Bacteria</taxon>
        <taxon>Pseudomonadati</taxon>
        <taxon>Bacteroidota</taxon>
        <taxon>Bacteroidia</taxon>
        <taxon>Bacteroidales</taxon>
        <taxon>Bacteroidaceae</taxon>
        <taxon>Bacteroides</taxon>
    </lineage>
</organism>